<dbReference type="InterPro" id="IPR002915">
    <property type="entry name" value="DeoC/FbaB/LacD_aldolase"/>
</dbReference>
<dbReference type="SUPFAM" id="SSF51569">
    <property type="entry name" value="Aldolase"/>
    <property type="match status" value="1"/>
</dbReference>
<dbReference type="EMBL" id="BAAAVI010000062">
    <property type="protein sequence ID" value="GAA2898386.1"/>
    <property type="molecule type" value="Genomic_DNA"/>
</dbReference>
<dbReference type="PANTHER" id="PTHR10889:SF1">
    <property type="entry name" value="DEOXYRIBOSE-PHOSPHATE ALDOLASE"/>
    <property type="match status" value="1"/>
</dbReference>
<dbReference type="SMART" id="SM01133">
    <property type="entry name" value="DeoC"/>
    <property type="match status" value="1"/>
</dbReference>
<dbReference type="InterPro" id="IPR013785">
    <property type="entry name" value="Aldolase_TIM"/>
</dbReference>
<evidence type="ECO:0000256" key="1">
    <source>
        <dbReference type="ARBA" id="ARBA00022490"/>
    </source>
</evidence>
<name>A0ABN3W6C0_9ACTN</name>
<feature type="compositionally biased region" description="Low complexity" evidence="4">
    <location>
        <begin position="11"/>
        <end position="21"/>
    </location>
</feature>
<dbReference type="Gene3D" id="3.20.20.70">
    <property type="entry name" value="Aldolase class I"/>
    <property type="match status" value="1"/>
</dbReference>
<evidence type="ECO:0000256" key="2">
    <source>
        <dbReference type="ARBA" id="ARBA00023270"/>
    </source>
</evidence>
<gene>
    <name evidence="5" type="primary">deoC_2</name>
    <name evidence="5" type="ORF">GCM10010517_63470</name>
</gene>
<dbReference type="NCBIfam" id="TIGR00126">
    <property type="entry name" value="deoC"/>
    <property type="match status" value="1"/>
</dbReference>
<dbReference type="Proteomes" id="UP001500831">
    <property type="component" value="Unassembled WGS sequence"/>
</dbReference>
<comment type="caution">
    <text evidence="5">The sequence shown here is derived from an EMBL/GenBank/DDBJ whole genome shotgun (WGS) entry which is preliminary data.</text>
</comment>
<dbReference type="InterPro" id="IPR011343">
    <property type="entry name" value="DeoC"/>
</dbReference>
<accession>A0ABN3W6C0</accession>
<dbReference type="PANTHER" id="PTHR10889">
    <property type="entry name" value="DEOXYRIBOSE-PHOSPHATE ALDOLASE"/>
    <property type="match status" value="1"/>
</dbReference>
<proteinExistence type="predicted"/>
<sequence>MSDLTGRTGSAAAPAVPAGTAPERDAAARESLARRVDISCVQAHHAYDDIARLAELAREHDFVSAHVLPQWAGVLAGLLKGSRTLTGAPVGFPSGGATTATKLAEAEELLAAGVQELDVVIAVGRLRSGDLPYVTGELARVADLVGGAVPLRAIIEVGHLDDGQVRAATRCAVEAGVPWVKTGTGWSGVPTTAHHVRLIGEVAAGRARIKAAGGIRDARTVREMEELGVERFGMNAAAAVAAVAAYDAEVSR</sequence>
<dbReference type="PIRSF" id="PIRSF001357">
    <property type="entry name" value="DeoC"/>
    <property type="match status" value="1"/>
</dbReference>
<feature type="region of interest" description="Disordered" evidence="4">
    <location>
        <begin position="1"/>
        <end position="28"/>
    </location>
</feature>
<dbReference type="EC" id="4.1.2.4" evidence="3"/>
<organism evidence="5 6">
    <name type="scientific">Streptosporangium fragile</name>
    <dbReference type="NCBI Taxonomy" id="46186"/>
    <lineage>
        <taxon>Bacteria</taxon>
        <taxon>Bacillati</taxon>
        <taxon>Actinomycetota</taxon>
        <taxon>Actinomycetes</taxon>
        <taxon>Streptosporangiales</taxon>
        <taxon>Streptosporangiaceae</taxon>
        <taxon>Streptosporangium</taxon>
    </lineage>
</organism>
<protein>
    <recommendedName>
        <fullName evidence="3">Deoxyribose-phosphate aldolase</fullName>
        <ecNumber evidence="3">4.1.2.4</ecNumber>
    </recommendedName>
</protein>
<keyword evidence="6" id="KW-1185">Reference proteome</keyword>
<evidence type="ECO:0000256" key="3">
    <source>
        <dbReference type="NCBIfam" id="TIGR00126"/>
    </source>
</evidence>
<evidence type="ECO:0000256" key="4">
    <source>
        <dbReference type="SAM" id="MobiDB-lite"/>
    </source>
</evidence>
<evidence type="ECO:0000313" key="5">
    <source>
        <dbReference type="EMBL" id="GAA2898386.1"/>
    </source>
</evidence>
<keyword evidence="2" id="KW-0704">Schiff base</keyword>
<keyword evidence="1" id="KW-0963">Cytoplasm</keyword>
<evidence type="ECO:0000313" key="6">
    <source>
        <dbReference type="Proteomes" id="UP001500831"/>
    </source>
</evidence>
<reference evidence="5 6" key="1">
    <citation type="journal article" date="2019" name="Int. J. Syst. Evol. Microbiol.">
        <title>The Global Catalogue of Microorganisms (GCM) 10K type strain sequencing project: providing services to taxonomists for standard genome sequencing and annotation.</title>
        <authorList>
            <consortium name="The Broad Institute Genomics Platform"/>
            <consortium name="The Broad Institute Genome Sequencing Center for Infectious Disease"/>
            <person name="Wu L."/>
            <person name="Ma J."/>
        </authorList>
    </citation>
    <scope>NUCLEOTIDE SEQUENCE [LARGE SCALE GENOMIC DNA]</scope>
    <source>
        <strain evidence="5 6">JCM 6242</strain>
    </source>
</reference>
<dbReference type="RefSeq" id="WP_344979236.1">
    <property type="nucleotide sequence ID" value="NZ_BAAAVI010000062.1"/>
</dbReference>